<gene>
    <name evidence="1" type="ORF">SDC9_194133</name>
</gene>
<accession>A0A645IE27</accession>
<sequence length="63" mass="7106">MVSYQFAGFIACDLYRAALVHKVWVQLVDNMEIPFARICVLSCLADCIRHVGGYFPGIWVLSV</sequence>
<organism evidence="1">
    <name type="scientific">bioreactor metagenome</name>
    <dbReference type="NCBI Taxonomy" id="1076179"/>
    <lineage>
        <taxon>unclassified sequences</taxon>
        <taxon>metagenomes</taxon>
        <taxon>ecological metagenomes</taxon>
    </lineage>
</organism>
<evidence type="ECO:0000313" key="1">
    <source>
        <dbReference type="EMBL" id="MPN46544.1"/>
    </source>
</evidence>
<dbReference type="EMBL" id="VSSQ01107297">
    <property type="protein sequence ID" value="MPN46544.1"/>
    <property type="molecule type" value="Genomic_DNA"/>
</dbReference>
<dbReference type="AlphaFoldDB" id="A0A645IE27"/>
<name>A0A645IE27_9ZZZZ</name>
<protein>
    <submittedName>
        <fullName evidence="1">Uncharacterized protein</fullName>
    </submittedName>
</protein>
<comment type="caution">
    <text evidence="1">The sequence shown here is derived from an EMBL/GenBank/DDBJ whole genome shotgun (WGS) entry which is preliminary data.</text>
</comment>
<reference evidence="1" key="1">
    <citation type="submission" date="2019-08" db="EMBL/GenBank/DDBJ databases">
        <authorList>
            <person name="Kucharzyk K."/>
            <person name="Murdoch R.W."/>
            <person name="Higgins S."/>
            <person name="Loffler F."/>
        </authorList>
    </citation>
    <scope>NUCLEOTIDE SEQUENCE</scope>
</reference>
<proteinExistence type="predicted"/>